<protein>
    <submittedName>
        <fullName evidence="4">Uncharacterized protein</fullName>
    </submittedName>
</protein>
<feature type="region of interest" description="Disordered" evidence="2">
    <location>
        <begin position="370"/>
        <end position="391"/>
    </location>
</feature>
<proteinExistence type="predicted"/>
<keyword evidence="3" id="KW-1133">Transmembrane helix</keyword>
<feature type="coiled-coil region" evidence="1">
    <location>
        <begin position="136"/>
        <end position="163"/>
    </location>
</feature>
<evidence type="ECO:0000256" key="3">
    <source>
        <dbReference type="SAM" id="Phobius"/>
    </source>
</evidence>
<keyword evidence="5" id="KW-1185">Reference proteome</keyword>
<evidence type="ECO:0000313" key="4">
    <source>
        <dbReference type="EMBL" id="ONG52120.1"/>
    </source>
</evidence>
<name>A0A1V2H141_9PROT</name>
<dbReference type="AlphaFoldDB" id="A0A1V2H141"/>
<evidence type="ECO:0000313" key="5">
    <source>
        <dbReference type="Proteomes" id="UP000188879"/>
    </source>
</evidence>
<dbReference type="RefSeq" id="WP_076958157.1">
    <property type="nucleotide sequence ID" value="NZ_MLCO01000144.1"/>
</dbReference>
<evidence type="ECO:0000256" key="2">
    <source>
        <dbReference type="SAM" id="MobiDB-lite"/>
    </source>
</evidence>
<keyword evidence="1" id="KW-0175">Coiled coil</keyword>
<comment type="caution">
    <text evidence="4">The sequence shown here is derived from an EMBL/GenBank/DDBJ whole genome shotgun (WGS) entry which is preliminary data.</text>
</comment>
<organism evidence="4 5">
    <name type="scientific">Teichococcus deserti</name>
    <dbReference type="NCBI Taxonomy" id="1817963"/>
    <lineage>
        <taxon>Bacteria</taxon>
        <taxon>Pseudomonadati</taxon>
        <taxon>Pseudomonadota</taxon>
        <taxon>Alphaproteobacteria</taxon>
        <taxon>Acetobacterales</taxon>
        <taxon>Roseomonadaceae</taxon>
        <taxon>Roseomonas</taxon>
    </lineage>
</organism>
<gene>
    <name evidence="4" type="ORF">BKE38_15015</name>
</gene>
<keyword evidence="3" id="KW-0472">Membrane</keyword>
<dbReference type="Proteomes" id="UP000188879">
    <property type="component" value="Unassembled WGS sequence"/>
</dbReference>
<accession>A0A1V2H141</accession>
<feature type="transmembrane region" description="Helical" evidence="3">
    <location>
        <begin position="52"/>
        <end position="74"/>
    </location>
</feature>
<feature type="transmembrane region" description="Helical" evidence="3">
    <location>
        <begin position="339"/>
        <end position="362"/>
    </location>
</feature>
<dbReference type="EMBL" id="MLCO01000144">
    <property type="protein sequence ID" value="ONG52120.1"/>
    <property type="molecule type" value="Genomic_DNA"/>
</dbReference>
<feature type="transmembrane region" description="Helical" evidence="3">
    <location>
        <begin position="80"/>
        <end position="104"/>
    </location>
</feature>
<keyword evidence="3" id="KW-0812">Transmembrane</keyword>
<sequence>MRAIATDRLPPAGNRVLILAWVVEGLAVLTGLVLAIYAGLEGGSSGQSTLMAMLPFLALSVVELAKIPLIAVAFRVRAWGWKVIATLALLAVTLATCANFIFGFERGFNERLRAVEHAEQAVAHHQAEAEARAGLLALQRREAQQLETQLAAWRQQRTAIQKQSEDDSSALLRFDPRLSLQAELQQRQEALPGFRAAQERLIRLEQTRCRQAPETACRSAGLQRSFNAQLNERQQRIAQLGRQIGDEQAKLRQETADIRLRRDADILALDEKLNQGEAHMASLAITTSEAGQAARQAAADLAGAEQNLAAARDSSQLHRLALAIAGQANRGAIELTKQIFVVALAAIVALMGSLLAALHYAAQPRPARLHNPDVLMADPTPPSPPRRSRRRSAWEAFLRARRGYYLRRSREIPLVREVPVVQLEVIDRLKMVYLPMDATEKTITDLRADAQAAS</sequence>
<feature type="transmembrane region" description="Helical" evidence="3">
    <location>
        <begin position="18"/>
        <end position="40"/>
    </location>
</feature>
<reference evidence="4 5" key="1">
    <citation type="submission" date="2016-10" db="EMBL/GenBank/DDBJ databases">
        <title>Draft Genome sequence of Roseomonas sp. strain M3.</title>
        <authorList>
            <person name="Subhash Y."/>
            <person name="Lee S."/>
        </authorList>
    </citation>
    <scope>NUCLEOTIDE SEQUENCE [LARGE SCALE GENOMIC DNA]</scope>
    <source>
        <strain evidence="4 5">M3</strain>
    </source>
</reference>
<evidence type="ECO:0000256" key="1">
    <source>
        <dbReference type="SAM" id="Coils"/>
    </source>
</evidence>